<dbReference type="AlphaFoldDB" id="A0A183D8N2"/>
<reference evidence="2" key="1">
    <citation type="submission" date="2016-06" db="UniProtKB">
        <authorList>
            <consortium name="WormBaseParasite"/>
        </authorList>
    </citation>
    <scope>IDENTIFICATION</scope>
</reference>
<accession>A0A183D8N2</accession>
<sequence length="124" mass="13888">LLRTKPQLQWEAVPDLSFDQQNQQIPVTIYPIIVQCSVVVVSFKTSFGPIGVFIPQFYFLKNALFSCCPIETTIAYARLLQRSVKTRINCWKVSLTSALIVSLSAFAMAVCCTALALHAAQYQR</sequence>
<dbReference type="WBParaSite" id="GPUH_0000508001-mRNA-1">
    <property type="protein sequence ID" value="GPUH_0000508001-mRNA-1"/>
    <property type="gene ID" value="GPUH_0000508001"/>
</dbReference>
<protein>
    <submittedName>
        <fullName evidence="2">Aa_trans domain-containing protein</fullName>
    </submittedName>
</protein>
<feature type="transmembrane region" description="Helical" evidence="1">
    <location>
        <begin position="95"/>
        <end position="120"/>
    </location>
</feature>
<proteinExistence type="predicted"/>
<organism evidence="2">
    <name type="scientific">Gongylonema pulchrum</name>
    <dbReference type="NCBI Taxonomy" id="637853"/>
    <lineage>
        <taxon>Eukaryota</taxon>
        <taxon>Metazoa</taxon>
        <taxon>Ecdysozoa</taxon>
        <taxon>Nematoda</taxon>
        <taxon>Chromadorea</taxon>
        <taxon>Rhabditida</taxon>
        <taxon>Spirurina</taxon>
        <taxon>Spiruromorpha</taxon>
        <taxon>Spiruroidea</taxon>
        <taxon>Gongylonematidae</taxon>
        <taxon>Gongylonema</taxon>
    </lineage>
</organism>
<evidence type="ECO:0000256" key="1">
    <source>
        <dbReference type="SAM" id="Phobius"/>
    </source>
</evidence>
<keyword evidence="1" id="KW-0472">Membrane</keyword>
<keyword evidence="1" id="KW-1133">Transmembrane helix</keyword>
<evidence type="ECO:0000313" key="2">
    <source>
        <dbReference type="WBParaSite" id="GPUH_0000508001-mRNA-1"/>
    </source>
</evidence>
<name>A0A183D8N2_9BILA</name>
<keyword evidence="1" id="KW-0812">Transmembrane</keyword>